<accession>A0A0H5RET5</accession>
<proteinExistence type="predicted"/>
<dbReference type="EMBL" id="HACM01006677">
    <property type="protein sequence ID" value="CRZ07119.1"/>
    <property type="molecule type" value="Transcribed_RNA"/>
</dbReference>
<dbReference type="AlphaFoldDB" id="A0A0H5RET5"/>
<name>A0A0H5RET5_9EUKA</name>
<evidence type="ECO:0000313" key="1">
    <source>
        <dbReference type="EMBL" id="CRZ07119.1"/>
    </source>
</evidence>
<sequence>MQNRKCANLYASVSVGFRELVWRRMIPLFTFLCEVERGNSCGPSNSCKGPSLSQSHARYSEELSTCFCFRPQYFLAMGNVCSNASGNQGLISAAPNSANRYPVCPVLVGNVGKTALCRVPTVVEHCQKTLINSASLAVVQHEPGSYIRPTYIENDLTAFLMT</sequence>
<reference evidence="1" key="1">
    <citation type="submission" date="2015-04" db="EMBL/GenBank/DDBJ databases">
        <title>The genome sequence of the plant pathogenic Rhizarian Plasmodiophora brassicae reveals insights in its biotrophic life cycle and the origin of chitin synthesis.</title>
        <authorList>
            <person name="Schwelm A."/>
            <person name="Fogelqvist J."/>
            <person name="Knaust A."/>
            <person name="Julke S."/>
            <person name="Lilja T."/>
            <person name="Dhandapani V."/>
            <person name="Bonilla-Rosso G."/>
            <person name="Karlsson M."/>
            <person name="Shevchenko A."/>
            <person name="Choi S.R."/>
            <person name="Kim H.G."/>
            <person name="Park J.Y."/>
            <person name="Lim Y.P."/>
            <person name="Ludwig-Muller J."/>
            <person name="Dixelius C."/>
        </authorList>
    </citation>
    <scope>NUCLEOTIDE SEQUENCE</scope>
    <source>
        <tissue evidence="1">Potato root galls</tissue>
    </source>
</reference>
<organism evidence="1">
    <name type="scientific">Spongospora subterranea</name>
    <dbReference type="NCBI Taxonomy" id="70186"/>
    <lineage>
        <taxon>Eukaryota</taxon>
        <taxon>Sar</taxon>
        <taxon>Rhizaria</taxon>
        <taxon>Endomyxa</taxon>
        <taxon>Phytomyxea</taxon>
        <taxon>Plasmodiophorida</taxon>
        <taxon>Plasmodiophoridae</taxon>
        <taxon>Spongospora</taxon>
    </lineage>
</organism>
<protein>
    <submittedName>
        <fullName evidence="1">Uncharacterized protein</fullName>
    </submittedName>
</protein>